<gene>
    <name evidence="2" type="ORF">H9648_05730</name>
</gene>
<protein>
    <submittedName>
        <fullName evidence="2">Uncharacterized protein</fullName>
    </submittedName>
</protein>
<organism evidence="2 3">
    <name type="scientific">Fictibacillus norfolkensis</name>
    <dbReference type="NCBI Taxonomy" id="2762233"/>
    <lineage>
        <taxon>Bacteria</taxon>
        <taxon>Bacillati</taxon>
        <taxon>Bacillota</taxon>
        <taxon>Bacilli</taxon>
        <taxon>Bacillales</taxon>
        <taxon>Fictibacillaceae</taxon>
        <taxon>Fictibacillus</taxon>
    </lineage>
</organism>
<reference evidence="2 3" key="1">
    <citation type="submission" date="2020-08" db="EMBL/GenBank/DDBJ databases">
        <title>A Genomic Blueprint of the Chicken Gut Microbiome.</title>
        <authorList>
            <person name="Gilroy R."/>
            <person name="Ravi A."/>
            <person name="Getino M."/>
            <person name="Pursley I."/>
            <person name="Horton D.L."/>
            <person name="Alikhan N.-F."/>
            <person name="Baker D."/>
            <person name="Gharbi K."/>
            <person name="Hall N."/>
            <person name="Watson M."/>
            <person name="Adriaenssens E.M."/>
            <person name="Foster-Nyarko E."/>
            <person name="Jarju S."/>
            <person name="Secka A."/>
            <person name="Antonio M."/>
            <person name="Oren A."/>
            <person name="Chaudhuri R."/>
            <person name="La Ragione R.M."/>
            <person name="Hildebrand F."/>
            <person name="Pallen M.J."/>
        </authorList>
    </citation>
    <scope>NUCLEOTIDE SEQUENCE [LARGE SCALE GENOMIC DNA]</scope>
    <source>
        <strain evidence="2 3">Sa2CUA10</strain>
    </source>
</reference>
<name>A0ABR8SJ94_9BACL</name>
<feature type="transmembrane region" description="Helical" evidence="1">
    <location>
        <begin position="466"/>
        <end position="489"/>
    </location>
</feature>
<keyword evidence="3" id="KW-1185">Reference proteome</keyword>
<proteinExistence type="predicted"/>
<keyword evidence="1" id="KW-0812">Transmembrane</keyword>
<feature type="transmembrane region" description="Helical" evidence="1">
    <location>
        <begin position="434"/>
        <end position="454"/>
    </location>
</feature>
<accession>A0ABR8SJ94</accession>
<dbReference type="Proteomes" id="UP000603641">
    <property type="component" value="Unassembled WGS sequence"/>
</dbReference>
<keyword evidence="1" id="KW-1133">Transmembrane helix</keyword>
<dbReference type="EMBL" id="JACSQM010000002">
    <property type="protein sequence ID" value="MBD7963550.1"/>
    <property type="molecule type" value="Genomic_DNA"/>
</dbReference>
<sequence length="521" mass="59732">MRKMKPFVIPLLFFLVVFVAFTLENLKTELKLPNEGWSRSLPLQTEKIGEVKPVFQEQNGMQRVYVPKENEVLSFHVTDQLDVKDKQTIPLSIPSPQDFWVQDDQFVFVRDKQLIHFDGEKENALDQDVYGMDSNPNNIIYFKENEILTVDKSSWSVQSLKKVPEQIYSIVLNDTSDSFISVGKTSKQSSKQVKVTFHQPDNQSGSGFKEYIILDKDEQIRENHFGFYFIENGNDVTVYYSLFSNNSGGKSYKIFQGTNQLNANTDWDFSIMTFIDNLGTKLENPKFIQYGVDENGQAKVMFTTRALKSNEKEAVNVYEARANGDVWKTELRSTTNDQSVHPYWIGEDSVMWLNLVGYKEYTFSGASKNTDVIEKSLKITKIDLKEAVSATVLSLFQGLIFAMCSVYWITPAVLFALVIYIVKIKLMEDEDKRILYTILALFLGVQFIFIQKLFNTHYYMYAPNYLAFSGSSFVIPIVLALASGAAVWYGRKQDWSKLTAIGYFAVLNTFFLSLVVGPYMF</sequence>
<feature type="transmembrane region" description="Helical" evidence="1">
    <location>
        <begin position="399"/>
        <end position="422"/>
    </location>
</feature>
<comment type="caution">
    <text evidence="2">The sequence shown here is derived from an EMBL/GenBank/DDBJ whole genome shotgun (WGS) entry which is preliminary data.</text>
</comment>
<evidence type="ECO:0000313" key="2">
    <source>
        <dbReference type="EMBL" id="MBD7963550.1"/>
    </source>
</evidence>
<evidence type="ECO:0000313" key="3">
    <source>
        <dbReference type="Proteomes" id="UP000603641"/>
    </source>
</evidence>
<evidence type="ECO:0000256" key="1">
    <source>
        <dbReference type="SAM" id="Phobius"/>
    </source>
</evidence>
<feature type="transmembrane region" description="Helical" evidence="1">
    <location>
        <begin position="501"/>
        <end position="520"/>
    </location>
</feature>
<keyword evidence="1" id="KW-0472">Membrane</keyword>
<dbReference type="RefSeq" id="WP_191752935.1">
    <property type="nucleotide sequence ID" value="NZ_JACSQM010000002.1"/>
</dbReference>